<dbReference type="InterPro" id="IPR041489">
    <property type="entry name" value="PDZ_6"/>
</dbReference>
<dbReference type="SMART" id="SM00228">
    <property type="entry name" value="PDZ"/>
    <property type="match status" value="4"/>
</dbReference>
<dbReference type="GO" id="GO:0030165">
    <property type="term" value="F:PDZ domain binding"/>
    <property type="evidence" value="ECO:0007669"/>
    <property type="project" value="Ensembl"/>
</dbReference>
<feature type="domain" description="PDZ" evidence="5">
    <location>
        <begin position="13"/>
        <end position="94"/>
    </location>
</feature>
<evidence type="ECO:0000313" key="7">
    <source>
        <dbReference type="Proteomes" id="UP000472273"/>
    </source>
</evidence>
<feature type="domain" description="PDZ" evidence="5">
    <location>
        <begin position="138"/>
        <end position="218"/>
    </location>
</feature>
<protein>
    <submittedName>
        <fullName evidence="6">PDZ domain containing 1</fullName>
    </submittedName>
</protein>
<dbReference type="CDD" id="cd06768">
    <property type="entry name" value="PDZ_NHERF-like"/>
    <property type="match status" value="4"/>
</dbReference>
<comment type="subcellular location">
    <subcellularLocation>
        <location evidence="1">Cell membrane</location>
    </subcellularLocation>
</comment>
<dbReference type="GO" id="GO:1905477">
    <property type="term" value="P:positive regulation of protein localization to membrane"/>
    <property type="evidence" value="ECO:0007669"/>
    <property type="project" value="Ensembl"/>
</dbReference>
<sequence length="528" mass="58937">MDCFPFSISISQECTLVKEEGESYGFCLRIERFKTGHLIRNVEKDSPAEKAGLKDGDRILKINGVYIDKEDHGKVADLIRKGVTSVLFLVLDDHSYESALKEGISLEELAEKSPNQEQTEEPQLVQSGEMGSLPQPRFCYLTKEKNSYGFSLKSSAGQKGLFIVDLTPLGAAIKAGVQPNDRLIEINGENVENSTHEEVVEKVKKSGNQVMFLLSDEETDQYYYRQNMQMIREKANLKLLPHKPRNLELKKGNNGYGFYLRMEQNGKGHLIKDIDSDSPAAKAGLRDNDILVAVNGEPIEALDHEAVVEKIRQSGESTILLVVDEETDTMYKMVRYTAGKNSPQILSSTANGATLPFPEENHKPRLCKLIKSPTGFGFRLNAINNIPGVFIKEVKKDGPASIAGLQDDDIVIEVNGTNVQNEEYEDVVARIQDSGNTLILLVCEAKAYQHYYSQNKAVTASKRLLQPDPLNGDHDEPPAYAEIQATEPKNTLAEPRERVSFLQLTSGKSHKNLWHLVINQCDTLQMIE</sequence>
<proteinExistence type="inferred from homology"/>
<dbReference type="Proteomes" id="UP000472273">
    <property type="component" value="Unplaced"/>
</dbReference>
<dbReference type="Ensembl" id="ENSPTXT00000006645.1">
    <property type="protein sequence ID" value="ENSPTXP00000006426.1"/>
    <property type="gene ID" value="ENSPTXG00000004553.1"/>
</dbReference>
<comment type="similarity">
    <text evidence="4">Belongs to the NHER family.</text>
</comment>
<evidence type="ECO:0000313" key="6">
    <source>
        <dbReference type="Ensembl" id="ENSPTXP00000006426.1"/>
    </source>
</evidence>
<dbReference type="InterPro" id="IPR036034">
    <property type="entry name" value="PDZ_sf"/>
</dbReference>
<dbReference type="GO" id="GO:0016324">
    <property type="term" value="C:apical plasma membrane"/>
    <property type="evidence" value="ECO:0007669"/>
    <property type="project" value="TreeGrafter"/>
</dbReference>
<dbReference type="InterPro" id="IPR001478">
    <property type="entry name" value="PDZ"/>
</dbReference>
<evidence type="ECO:0000256" key="2">
    <source>
        <dbReference type="ARBA" id="ARBA00022475"/>
    </source>
</evidence>
<dbReference type="GO" id="GO:0141109">
    <property type="term" value="F:transporter activator activity"/>
    <property type="evidence" value="ECO:0007669"/>
    <property type="project" value="Ensembl"/>
</dbReference>
<feature type="domain" description="PDZ" evidence="5">
    <location>
        <begin position="246"/>
        <end position="326"/>
    </location>
</feature>
<name>A0A670Y3N5_PSETE</name>
<dbReference type="GO" id="GO:1902603">
    <property type="term" value="P:carnitine transmembrane transport"/>
    <property type="evidence" value="ECO:0007669"/>
    <property type="project" value="Ensembl"/>
</dbReference>
<accession>A0A670Y3N5</accession>
<evidence type="ECO:0000259" key="5">
    <source>
        <dbReference type="PROSITE" id="PS50106"/>
    </source>
</evidence>
<dbReference type="AlphaFoldDB" id="A0A670Y3N5"/>
<evidence type="ECO:0000256" key="1">
    <source>
        <dbReference type="ARBA" id="ARBA00004236"/>
    </source>
</evidence>
<dbReference type="PROSITE" id="PS50106">
    <property type="entry name" value="PDZ"/>
    <property type="match status" value="4"/>
</dbReference>
<keyword evidence="7" id="KW-1185">Reference proteome</keyword>
<feature type="domain" description="PDZ" evidence="5">
    <location>
        <begin position="366"/>
        <end position="446"/>
    </location>
</feature>
<reference evidence="6" key="1">
    <citation type="submission" date="2025-08" db="UniProtKB">
        <authorList>
            <consortium name="Ensembl"/>
        </authorList>
    </citation>
    <scope>IDENTIFICATION</scope>
</reference>
<keyword evidence="2" id="KW-0472">Membrane</keyword>
<evidence type="ECO:0000256" key="3">
    <source>
        <dbReference type="ARBA" id="ARBA00022737"/>
    </source>
</evidence>
<reference evidence="6" key="2">
    <citation type="submission" date="2025-09" db="UniProtKB">
        <authorList>
            <consortium name="Ensembl"/>
        </authorList>
    </citation>
    <scope>IDENTIFICATION</scope>
</reference>
<organism evidence="6 7">
    <name type="scientific">Pseudonaja textilis</name>
    <name type="common">Eastern brown snake</name>
    <dbReference type="NCBI Taxonomy" id="8673"/>
    <lineage>
        <taxon>Eukaryota</taxon>
        <taxon>Metazoa</taxon>
        <taxon>Chordata</taxon>
        <taxon>Craniata</taxon>
        <taxon>Vertebrata</taxon>
        <taxon>Euteleostomi</taxon>
        <taxon>Lepidosauria</taxon>
        <taxon>Squamata</taxon>
        <taxon>Bifurcata</taxon>
        <taxon>Unidentata</taxon>
        <taxon>Episquamata</taxon>
        <taxon>Toxicofera</taxon>
        <taxon>Serpentes</taxon>
        <taxon>Colubroidea</taxon>
        <taxon>Elapidae</taxon>
        <taxon>Hydrophiinae</taxon>
        <taxon>Pseudonaja</taxon>
    </lineage>
</organism>
<dbReference type="Gene3D" id="2.30.42.10">
    <property type="match status" value="4"/>
</dbReference>
<dbReference type="PANTHER" id="PTHR14191:SF6">
    <property type="entry name" value="NA(+)_H(+) EXCHANGE REGULATORY COFACTOR NHE-RF3-RELATED"/>
    <property type="match status" value="1"/>
</dbReference>
<dbReference type="SUPFAM" id="SSF50156">
    <property type="entry name" value="PDZ domain-like"/>
    <property type="match status" value="4"/>
</dbReference>
<dbReference type="GO" id="GO:0005903">
    <property type="term" value="C:brush border"/>
    <property type="evidence" value="ECO:0007669"/>
    <property type="project" value="Ensembl"/>
</dbReference>
<dbReference type="Pfam" id="PF17820">
    <property type="entry name" value="PDZ_6"/>
    <property type="match status" value="1"/>
</dbReference>
<dbReference type="InterPro" id="IPR051067">
    <property type="entry name" value="NHER"/>
</dbReference>
<gene>
    <name evidence="6" type="primary">PDZK1</name>
</gene>
<keyword evidence="2" id="KW-1003">Cell membrane</keyword>
<dbReference type="PANTHER" id="PTHR14191">
    <property type="entry name" value="PDZ DOMAIN CONTAINING PROTEIN"/>
    <property type="match status" value="1"/>
</dbReference>
<keyword evidence="3" id="KW-0677">Repeat</keyword>
<dbReference type="GeneTree" id="ENSGT00950000182849"/>
<dbReference type="GO" id="GO:0043495">
    <property type="term" value="F:protein-membrane adaptor activity"/>
    <property type="evidence" value="ECO:0007669"/>
    <property type="project" value="TreeGrafter"/>
</dbReference>
<evidence type="ECO:0000256" key="4">
    <source>
        <dbReference type="ARBA" id="ARBA00038110"/>
    </source>
</evidence>
<dbReference type="Pfam" id="PF00595">
    <property type="entry name" value="PDZ"/>
    <property type="match status" value="3"/>
</dbReference>
<dbReference type="GO" id="GO:0072659">
    <property type="term" value="P:protein localization to plasma membrane"/>
    <property type="evidence" value="ECO:0007669"/>
    <property type="project" value="TreeGrafter"/>
</dbReference>